<feature type="region of interest" description="Disordered" evidence="6">
    <location>
        <begin position="184"/>
        <end position="209"/>
    </location>
</feature>
<reference evidence="8" key="1">
    <citation type="submission" date="2023-05" db="EMBL/GenBank/DDBJ databases">
        <title>Nepenthes gracilis genome sequencing.</title>
        <authorList>
            <person name="Fukushima K."/>
        </authorList>
    </citation>
    <scope>NUCLEOTIDE SEQUENCE</scope>
    <source>
        <strain evidence="8">SING2019-196</strain>
    </source>
</reference>
<evidence type="ECO:0000259" key="7">
    <source>
        <dbReference type="PROSITE" id="PS51294"/>
    </source>
</evidence>
<feature type="compositionally biased region" description="Polar residues" evidence="6">
    <location>
        <begin position="98"/>
        <end position="109"/>
    </location>
</feature>
<keyword evidence="4" id="KW-0804">Transcription</keyword>
<name>A0AAD3TJV5_NEPGR</name>
<evidence type="ECO:0000256" key="4">
    <source>
        <dbReference type="ARBA" id="ARBA00023163"/>
    </source>
</evidence>
<dbReference type="SUPFAM" id="SSF46689">
    <property type="entry name" value="Homeodomain-like"/>
    <property type="match status" value="1"/>
</dbReference>
<sequence>MMMEYRENMQKCRDYIKALEEEHRKILVFKRELPLCLELVTQALEACKQQFSRTTTECLIGHPECSEQTTSNGPILEEFIPIKKRGSSTDEDDELESQKPNATETQNNEKPAKKSDWLRSVPLWNQNPDPTANEDSRPGTVSAFQVTKNGGAFHPFQKELSALNKATSAAAEAPAASACSTAETEAAAGGGSGVSKKDEKEGQSQRKARRCWSPDLHRRFLNALQQLGGPHVATPKQIRELMNVHGLTNDEVKSHLQKYRLHTRRPAPAVHNNAIPRAPQFVVVGGIWVPPPPDLAAVEAGATSGGAAKVESPTRIYAPVAAQPPPSQPWQQQKQSSPSNCEERGSHSHGGGGVRSNSPATSSSTHTSTASPAF</sequence>
<evidence type="ECO:0000256" key="5">
    <source>
        <dbReference type="ARBA" id="ARBA00023242"/>
    </source>
</evidence>
<keyword evidence="5" id="KW-0539">Nucleus</keyword>
<feature type="region of interest" description="Disordered" evidence="6">
    <location>
        <begin position="314"/>
        <end position="374"/>
    </location>
</feature>
<dbReference type="GO" id="GO:0005634">
    <property type="term" value="C:nucleus"/>
    <property type="evidence" value="ECO:0007669"/>
    <property type="project" value="UniProtKB-SubCell"/>
</dbReference>
<dbReference type="Gene3D" id="1.10.10.60">
    <property type="entry name" value="Homeodomain-like"/>
    <property type="match status" value="1"/>
</dbReference>
<feature type="compositionally biased region" description="Basic and acidic residues" evidence="6">
    <location>
        <begin position="195"/>
        <end position="204"/>
    </location>
</feature>
<dbReference type="AlphaFoldDB" id="A0AAD3TJV5"/>
<evidence type="ECO:0000256" key="3">
    <source>
        <dbReference type="ARBA" id="ARBA00023125"/>
    </source>
</evidence>
<dbReference type="InterPro" id="IPR001005">
    <property type="entry name" value="SANT/Myb"/>
</dbReference>
<dbReference type="InterPro" id="IPR017930">
    <property type="entry name" value="Myb_dom"/>
</dbReference>
<dbReference type="InterPro" id="IPR006447">
    <property type="entry name" value="Myb_dom_plants"/>
</dbReference>
<evidence type="ECO:0000256" key="2">
    <source>
        <dbReference type="ARBA" id="ARBA00023015"/>
    </source>
</evidence>
<dbReference type="PANTHER" id="PTHR31003:SF16">
    <property type="entry name" value="TRANSCRIPTION FACTOR HHO2"/>
    <property type="match status" value="1"/>
</dbReference>
<dbReference type="Pfam" id="PF00249">
    <property type="entry name" value="Myb_DNA-binding"/>
    <property type="match status" value="1"/>
</dbReference>
<dbReference type="PROSITE" id="PS51294">
    <property type="entry name" value="HTH_MYB"/>
    <property type="match status" value="1"/>
</dbReference>
<comment type="caution">
    <text evidence="8">The sequence shown here is derived from an EMBL/GenBank/DDBJ whole genome shotgun (WGS) entry which is preliminary data.</text>
</comment>
<keyword evidence="9" id="KW-1185">Reference proteome</keyword>
<dbReference type="FunFam" id="1.10.10.60:FF:000002">
    <property type="entry name" value="Myb family transcription factor"/>
    <property type="match status" value="1"/>
</dbReference>
<dbReference type="PANTHER" id="PTHR31003">
    <property type="entry name" value="MYB FAMILY TRANSCRIPTION FACTOR"/>
    <property type="match status" value="1"/>
</dbReference>
<evidence type="ECO:0000313" key="9">
    <source>
        <dbReference type="Proteomes" id="UP001279734"/>
    </source>
</evidence>
<evidence type="ECO:0000256" key="6">
    <source>
        <dbReference type="SAM" id="MobiDB-lite"/>
    </source>
</evidence>
<feature type="region of interest" description="Disordered" evidence="6">
    <location>
        <begin position="86"/>
        <end position="142"/>
    </location>
</feature>
<dbReference type="GO" id="GO:0003677">
    <property type="term" value="F:DNA binding"/>
    <property type="evidence" value="ECO:0007669"/>
    <property type="project" value="UniProtKB-KW"/>
</dbReference>
<dbReference type="EMBL" id="BSYO01000039">
    <property type="protein sequence ID" value="GMH31220.1"/>
    <property type="molecule type" value="Genomic_DNA"/>
</dbReference>
<proteinExistence type="predicted"/>
<accession>A0AAD3TJV5</accession>
<dbReference type="NCBIfam" id="TIGR01557">
    <property type="entry name" value="myb_SHAQKYF"/>
    <property type="match status" value="1"/>
</dbReference>
<dbReference type="InterPro" id="IPR044787">
    <property type="entry name" value="HHO5-like"/>
</dbReference>
<protein>
    <recommendedName>
        <fullName evidence="7">HTH myb-type domain-containing protein</fullName>
    </recommendedName>
</protein>
<gene>
    <name evidence="8" type="ORF">Nepgr_033063</name>
</gene>
<evidence type="ECO:0000313" key="8">
    <source>
        <dbReference type="EMBL" id="GMH31220.1"/>
    </source>
</evidence>
<dbReference type="Pfam" id="PF26575">
    <property type="entry name" value="HHO5_N"/>
    <property type="match status" value="1"/>
</dbReference>
<feature type="domain" description="HTH myb-type" evidence="7">
    <location>
        <begin position="204"/>
        <end position="264"/>
    </location>
</feature>
<feature type="compositionally biased region" description="Low complexity" evidence="6">
    <location>
        <begin position="356"/>
        <end position="374"/>
    </location>
</feature>
<dbReference type="InterPro" id="IPR009057">
    <property type="entry name" value="Homeodomain-like_sf"/>
</dbReference>
<dbReference type="GO" id="GO:0003700">
    <property type="term" value="F:DNA-binding transcription factor activity"/>
    <property type="evidence" value="ECO:0007669"/>
    <property type="project" value="InterPro"/>
</dbReference>
<dbReference type="Proteomes" id="UP001279734">
    <property type="component" value="Unassembled WGS sequence"/>
</dbReference>
<feature type="compositionally biased region" description="Low complexity" evidence="6">
    <location>
        <begin position="329"/>
        <end position="339"/>
    </location>
</feature>
<organism evidence="8 9">
    <name type="scientific">Nepenthes gracilis</name>
    <name type="common">Slender pitcher plant</name>
    <dbReference type="NCBI Taxonomy" id="150966"/>
    <lineage>
        <taxon>Eukaryota</taxon>
        <taxon>Viridiplantae</taxon>
        <taxon>Streptophyta</taxon>
        <taxon>Embryophyta</taxon>
        <taxon>Tracheophyta</taxon>
        <taxon>Spermatophyta</taxon>
        <taxon>Magnoliopsida</taxon>
        <taxon>eudicotyledons</taxon>
        <taxon>Gunneridae</taxon>
        <taxon>Pentapetalae</taxon>
        <taxon>Caryophyllales</taxon>
        <taxon>Nepenthaceae</taxon>
        <taxon>Nepenthes</taxon>
    </lineage>
</organism>
<keyword evidence="3" id="KW-0238">DNA-binding</keyword>
<dbReference type="InterPro" id="IPR058673">
    <property type="entry name" value="HHO5-like_N"/>
</dbReference>
<evidence type="ECO:0000256" key="1">
    <source>
        <dbReference type="ARBA" id="ARBA00004123"/>
    </source>
</evidence>
<keyword evidence="2" id="KW-0805">Transcription regulation</keyword>
<comment type="subcellular location">
    <subcellularLocation>
        <location evidence="1">Nucleus</location>
    </subcellularLocation>
</comment>